<gene>
    <name evidence="1" type="ORF">CYMTET_29128</name>
</gene>
<reference evidence="1 2" key="1">
    <citation type="journal article" date="2015" name="Genome Biol. Evol.">
        <title>Comparative Genomics of a Bacterivorous Green Alga Reveals Evolutionary Causalities and Consequences of Phago-Mixotrophic Mode of Nutrition.</title>
        <authorList>
            <person name="Burns J.A."/>
            <person name="Paasch A."/>
            <person name="Narechania A."/>
            <person name="Kim E."/>
        </authorList>
    </citation>
    <scope>NUCLEOTIDE SEQUENCE [LARGE SCALE GENOMIC DNA]</scope>
    <source>
        <strain evidence="1 2">PLY_AMNH</strain>
    </source>
</reference>
<protein>
    <submittedName>
        <fullName evidence="1">Uncharacterized protein</fullName>
    </submittedName>
</protein>
<dbReference type="AlphaFoldDB" id="A0AAE0FLF7"/>
<comment type="caution">
    <text evidence="1">The sequence shown here is derived from an EMBL/GenBank/DDBJ whole genome shotgun (WGS) entry which is preliminary data.</text>
</comment>
<accession>A0AAE0FLF7</accession>
<keyword evidence="2" id="KW-1185">Reference proteome</keyword>
<proteinExistence type="predicted"/>
<organism evidence="1 2">
    <name type="scientific">Cymbomonas tetramitiformis</name>
    <dbReference type="NCBI Taxonomy" id="36881"/>
    <lineage>
        <taxon>Eukaryota</taxon>
        <taxon>Viridiplantae</taxon>
        <taxon>Chlorophyta</taxon>
        <taxon>Pyramimonadophyceae</taxon>
        <taxon>Pyramimonadales</taxon>
        <taxon>Pyramimonadaceae</taxon>
        <taxon>Cymbomonas</taxon>
    </lineage>
</organism>
<evidence type="ECO:0000313" key="1">
    <source>
        <dbReference type="EMBL" id="KAK3261997.1"/>
    </source>
</evidence>
<dbReference type="EMBL" id="LGRX02016518">
    <property type="protein sequence ID" value="KAK3261997.1"/>
    <property type="molecule type" value="Genomic_DNA"/>
</dbReference>
<dbReference type="Proteomes" id="UP001190700">
    <property type="component" value="Unassembled WGS sequence"/>
</dbReference>
<sequence length="86" mass="10043">MDQDGRRAFIDLIKGCVPLAVRHKHQAEQSALRRYPARVDLRPLLVAMEQRLVRENAALKTLHPAYMKLTSFFYRGTFFKIMARIV</sequence>
<evidence type="ECO:0000313" key="2">
    <source>
        <dbReference type="Proteomes" id="UP001190700"/>
    </source>
</evidence>
<name>A0AAE0FLF7_9CHLO</name>